<dbReference type="VEuPathDB" id="VectorBase:GPPI035195"/>
<dbReference type="PANTHER" id="PTHR43969">
    <property type="entry name" value="GLUTATHIONE S TRANSFERASE D10, ISOFORM A-RELATED"/>
    <property type="match status" value="1"/>
</dbReference>
<dbReference type="Proteomes" id="UP000092460">
    <property type="component" value="Unassembled WGS sequence"/>
</dbReference>
<dbReference type="Pfam" id="PF00043">
    <property type="entry name" value="GST_C"/>
    <property type="match status" value="1"/>
</dbReference>
<feature type="domain" description="GST C-terminal" evidence="4">
    <location>
        <begin position="630"/>
        <end position="760"/>
    </location>
</feature>
<dbReference type="PANTHER" id="PTHR43969:SF7">
    <property type="entry name" value="GST-CONTAINING FLYWCH ZINC-FINGER PROTEIN"/>
    <property type="match status" value="1"/>
</dbReference>
<dbReference type="AlphaFoldDB" id="A0A1B0BMZ8"/>
<dbReference type="GO" id="GO:0008270">
    <property type="term" value="F:zinc ion binding"/>
    <property type="evidence" value="ECO:0007669"/>
    <property type="project" value="UniProtKB-KW"/>
</dbReference>
<keyword evidence="3" id="KW-0862">Zinc</keyword>
<dbReference type="EMBL" id="JXJN01017124">
    <property type="status" value="NOT_ANNOTATED_CDS"/>
    <property type="molecule type" value="Genomic_DNA"/>
</dbReference>
<evidence type="ECO:0000259" key="4">
    <source>
        <dbReference type="PROSITE" id="PS50405"/>
    </source>
</evidence>
<dbReference type="GO" id="GO:0004364">
    <property type="term" value="F:glutathione transferase activity"/>
    <property type="evidence" value="ECO:0007669"/>
    <property type="project" value="TreeGrafter"/>
</dbReference>
<sequence length="794" mass="91181">MDDSEVQMVRSAKGKDMLLVGKYLFHYDDRTTKAYRWVCSRRKDAIPCRVRLYTTLIDETDETQHAVIRITGEHPHGPADEDAIKKAKERKRSAVMLGLACTLPNNTLKRKLKAEQAKLAKLARLAATGNENESELVESLLEECETDISTSMMGQEEEKKVLMLKTAKGYNMIAVNGCVYRLGGKSVMSSTYRWKCFRSKDLQCTARIYTECLTSGQHRYKAIRLNEGVHNHEPYTENKVTTLIRRNNIKILHGDEEHGTLQVFDGFKCNPLKVGMAPLSSQSGGKVQGICGSLGTPVRQGVRYERAESTAALYKYVENPIEALNDPKDGEITKFTFLPSKKGNKVLCLNKMIYHYDSKGATSNRAYWTCLYRRHKGHKCNGRLTTEDVEGLTRITKVSGMHNHEDHMSYIEKKLSESVRSAVSQPDSLRDDDDNDSFTQHVIEEEDSDGRTDGDITYHEMVQIDPNDTEYDNKSFDSKIEIVYEDTVVEEILGGFDENENEHKFYETVDCKIEKDSLKDTIEYVEMERATEDEIKNYHFKYECDDYDNDDEEVNDDLVSIDDNHDSDETYTPNVNFMASEHMTDEYAKLNPQKEIPVVDDHGFCLSGSVATTQYLCDEYADKTPLYPKTPKVRALVNHRLCFNTSCYYASISPYTMAPIFFDYERTELGLKKVRNALSVFETYVRRLGAKYAADNHLTIADFALSSSTLCLEAIEFDLKSYPLVWKWYQTFKREYPTLWDIGNTGMKEIIHFEQNPPDMSHMQPSIPSYKESFYILTCLCFNENKSFLSFFFM</sequence>
<dbReference type="GO" id="GO:0006749">
    <property type="term" value="P:glutathione metabolic process"/>
    <property type="evidence" value="ECO:0007669"/>
    <property type="project" value="TreeGrafter"/>
</dbReference>
<dbReference type="Gene3D" id="2.20.25.240">
    <property type="match status" value="3"/>
</dbReference>
<keyword evidence="6" id="KW-1185">Reference proteome</keyword>
<reference evidence="5" key="2">
    <citation type="submission" date="2020-05" db="UniProtKB">
        <authorList>
            <consortium name="EnsemblMetazoa"/>
        </authorList>
    </citation>
    <scope>IDENTIFICATION</scope>
    <source>
        <strain evidence="5">IAEA</strain>
    </source>
</reference>
<evidence type="ECO:0000313" key="6">
    <source>
        <dbReference type="Proteomes" id="UP000092460"/>
    </source>
</evidence>
<name>A0A1B0BMZ8_9MUSC</name>
<dbReference type="InterPro" id="IPR040079">
    <property type="entry name" value="Glutathione_S-Trfase"/>
</dbReference>
<dbReference type="SUPFAM" id="SSF52833">
    <property type="entry name" value="Thioredoxin-like"/>
    <property type="match status" value="1"/>
</dbReference>
<dbReference type="SFLD" id="SFLDG00358">
    <property type="entry name" value="Main_(cytGST)"/>
    <property type="match status" value="1"/>
</dbReference>
<protein>
    <recommendedName>
        <fullName evidence="4">GST C-terminal domain-containing protein</fullName>
    </recommendedName>
</protein>
<evidence type="ECO:0000313" key="5">
    <source>
        <dbReference type="EnsemblMetazoa" id="GPPI035195-PA"/>
    </source>
</evidence>
<dbReference type="InterPro" id="IPR036282">
    <property type="entry name" value="Glutathione-S-Trfase_C_sf"/>
</dbReference>
<dbReference type="SUPFAM" id="SSF47616">
    <property type="entry name" value="GST C-terminal domain-like"/>
    <property type="match status" value="1"/>
</dbReference>
<dbReference type="FunFam" id="1.20.1050.10:FF:000007">
    <property type="entry name" value="Glutathione S-transferase 1-1"/>
    <property type="match status" value="1"/>
</dbReference>
<evidence type="ECO:0000256" key="3">
    <source>
        <dbReference type="ARBA" id="ARBA00022833"/>
    </source>
</evidence>
<dbReference type="InterPro" id="IPR036249">
    <property type="entry name" value="Thioredoxin-like_sf"/>
</dbReference>
<dbReference type="EMBL" id="JXJN01017123">
    <property type="status" value="NOT_ANNOTATED_CDS"/>
    <property type="molecule type" value="Genomic_DNA"/>
</dbReference>
<accession>A0A1B0BMZ8</accession>
<dbReference type="InterPro" id="IPR007588">
    <property type="entry name" value="Znf_FLYWCH"/>
</dbReference>
<dbReference type="Pfam" id="PF04500">
    <property type="entry name" value="FLYWCH"/>
    <property type="match status" value="3"/>
</dbReference>
<evidence type="ECO:0000256" key="2">
    <source>
        <dbReference type="ARBA" id="ARBA00022771"/>
    </source>
</evidence>
<organism evidence="5 6">
    <name type="scientific">Glossina palpalis gambiensis</name>
    <dbReference type="NCBI Taxonomy" id="67801"/>
    <lineage>
        <taxon>Eukaryota</taxon>
        <taxon>Metazoa</taxon>
        <taxon>Ecdysozoa</taxon>
        <taxon>Arthropoda</taxon>
        <taxon>Hexapoda</taxon>
        <taxon>Insecta</taxon>
        <taxon>Pterygota</taxon>
        <taxon>Neoptera</taxon>
        <taxon>Endopterygota</taxon>
        <taxon>Diptera</taxon>
        <taxon>Brachycera</taxon>
        <taxon>Muscomorpha</taxon>
        <taxon>Hippoboscoidea</taxon>
        <taxon>Glossinidae</taxon>
        <taxon>Glossina</taxon>
    </lineage>
</organism>
<dbReference type="STRING" id="67801.A0A1B0BMZ8"/>
<dbReference type="CDD" id="cd03177">
    <property type="entry name" value="GST_C_Delta_Epsilon"/>
    <property type="match status" value="1"/>
</dbReference>
<dbReference type="SFLD" id="SFLDS00019">
    <property type="entry name" value="Glutathione_Transferase_(cytos"/>
    <property type="match status" value="1"/>
</dbReference>
<reference evidence="6" key="1">
    <citation type="submission" date="2015-01" db="EMBL/GenBank/DDBJ databases">
        <authorList>
            <person name="Aksoy S."/>
            <person name="Warren W."/>
            <person name="Wilson R.K."/>
        </authorList>
    </citation>
    <scope>NUCLEOTIDE SEQUENCE [LARGE SCALE GENOMIC DNA]</scope>
    <source>
        <strain evidence="6">IAEA</strain>
    </source>
</reference>
<dbReference type="InterPro" id="IPR010987">
    <property type="entry name" value="Glutathione-S-Trfase_C-like"/>
</dbReference>
<dbReference type="Gene3D" id="3.40.30.10">
    <property type="entry name" value="Glutaredoxin"/>
    <property type="match status" value="1"/>
</dbReference>
<keyword evidence="2" id="KW-0863">Zinc-finger</keyword>
<proteinExistence type="predicted"/>
<dbReference type="InterPro" id="IPR004046">
    <property type="entry name" value="GST_C"/>
</dbReference>
<dbReference type="PROSITE" id="PS50405">
    <property type="entry name" value="GST_CTER"/>
    <property type="match status" value="1"/>
</dbReference>
<keyword evidence="1" id="KW-0479">Metal-binding</keyword>
<evidence type="ECO:0000256" key="1">
    <source>
        <dbReference type="ARBA" id="ARBA00022723"/>
    </source>
</evidence>
<dbReference type="Gene3D" id="1.20.1050.10">
    <property type="match status" value="1"/>
</dbReference>
<dbReference type="EnsemblMetazoa" id="GPPI035195-RA">
    <property type="protein sequence ID" value="GPPI035195-PA"/>
    <property type="gene ID" value="GPPI035195"/>
</dbReference>